<gene>
    <name evidence="2" type="ORF">OS493_037447</name>
</gene>
<evidence type="ECO:0000256" key="1">
    <source>
        <dbReference type="SAM" id="MobiDB-lite"/>
    </source>
</evidence>
<dbReference type="AlphaFoldDB" id="A0A9W9Y734"/>
<evidence type="ECO:0000313" key="3">
    <source>
        <dbReference type="Proteomes" id="UP001163046"/>
    </source>
</evidence>
<dbReference type="OrthoDB" id="5989585at2759"/>
<dbReference type="Proteomes" id="UP001163046">
    <property type="component" value="Unassembled WGS sequence"/>
</dbReference>
<dbReference type="EMBL" id="MU827848">
    <property type="protein sequence ID" value="KAJ7318659.1"/>
    <property type="molecule type" value="Genomic_DNA"/>
</dbReference>
<protein>
    <recommendedName>
        <fullName evidence="4">OTU domain-containing protein</fullName>
    </recommendedName>
</protein>
<proteinExistence type="predicted"/>
<feature type="region of interest" description="Disordered" evidence="1">
    <location>
        <begin position="152"/>
        <end position="175"/>
    </location>
</feature>
<comment type="caution">
    <text evidence="2">The sequence shown here is derived from an EMBL/GenBank/DDBJ whole genome shotgun (WGS) entry which is preliminary data.</text>
</comment>
<accession>A0A9W9Y734</accession>
<evidence type="ECO:0008006" key="4">
    <source>
        <dbReference type="Google" id="ProtNLM"/>
    </source>
</evidence>
<evidence type="ECO:0000313" key="2">
    <source>
        <dbReference type="EMBL" id="KAJ7318659.1"/>
    </source>
</evidence>
<keyword evidence="3" id="KW-1185">Reference proteome</keyword>
<feature type="region of interest" description="Disordered" evidence="1">
    <location>
        <begin position="189"/>
        <end position="228"/>
    </location>
</feature>
<reference evidence="2" key="1">
    <citation type="submission" date="2023-01" db="EMBL/GenBank/DDBJ databases">
        <title>Genome assembly of the deep-sea coral Lophelia pertusa.</title>
        <authorList>
            <person name="Herrera S."/>
            <person name="Cordes E."/>
        </authorList>
    </citation>
    <scope>NUCLEOTIDE SEQUENCE</scope>
    <source>
        <strain evidence="2">USNM1676648</strain>
        <tissue evidence="2">Polyp</tissue>
    </source>
</reference>
<organism evidence="2 3">
    <name type="scientific">Desmophyllum pertusum</name>
    <dbReference type="NCBI Taxonomy" id="174260"/>
    <lineage>
        <taxon>Eukaryota</taxon>
        <taxon>Metazoa</taxon>
        <taxon>Cnidaria</taxon>
        <taxon>Anthozoa</taxon>
        <taxon>Hexacorallia</taxon>
        <taxon>Scleractinia</taxon>
        <taxon>Caryophylliina</taxon>
        <taxon>Caryophylliidae</taxon>
        <taxon>Desmophyllum</taxon>
    </lineage>
</organism>
<name>A0A9W9Y734_9CNID</name>
<sequence>MKTVYYKDFPCDDLATTLIPEDVTAEVDNQVVALSTTGNGDCLFNASSIVLFGNESVAALLRLLVAGELHFNRSFYADNEVFTETTTSNPELYPDVLFAVALTKRGDRKFSETGNREEAVKEEALVACEGWKFGQSTWELVRPKPLCVVTAEPSASEKQDFPSTSTSGTRKPKQGTLFSFFKPKASTVVSANSPNAPPAKPNVSKRTALTAGHSNKKEEPDVKTSTPNSAALKRKIMFKWKDEFPWLTIREEDDAILCSVCCQAPRDAGKTQFIMGCKSEKKETMQIHGESNGHLKVQKAVLAQQRPVRETVLAQSFFNTTKDLQERDRREVAVKMTTAYFIAKEELRSRCPPEKEWH</sequence>